<feature type="compositionally biased region" description="Polar residues" evidence="1">
    <location>
        <begin position="148"/>
        <end position="164"/>
    </location>
</feature>
<dbReference type="Proteomes" id="UP001482620">
    <property type="component" value="Unassembled WGS sequence"/>
</dbReference>
<evidence type="ECO:0000256" key="2">
    <source>
        <dbReference type="SAM" id="SignalP"/>
    </source>
</evidence>
<evidence type="ECO:0000256" key="1">
    <source>
        <dbReference type="SAM" id="MobiDB-lite"/>
    </source>
</evidence>
<evidence type="ECO:0000313" key="5">
    <source>
        <dbReference type="Proteomes" id="UP001482620"/>
    </source>
</evidence>
<dbReference type="InterPro" id="IPR028889">
    <property type="entry name" value="USP"/>
</dbReference>
<keyword evidence="5" id="KW-1185">Reference proteome</keyword>
<gene>
    <name evidence="4" type="ORF">ILYODFUR_006347</name>
</gene>
<accession>A0ABV0U358</accession>
<dbReference type="InterPro" id="IPR001394">
    <property type="entry name" value="Peptidase_C19_UCH"/>
</dbReference>
<organism evidence="4 5">
    <name type="scientific">Ilyodon furcidens</name>
    <name type="common">goldbreast splitfin</name>
    <dbReference type="NCBI Taxonomy" id="33524"/>
    <lineage>
        <taxon>Eukaryota</taxon>
        <taxon>Metazoa</taxon>
        <taxon>Chordata</taxon>
        <taxon>Craniata</taxon>
        <taxon>Vertebrata</taxon>
        <taxon>Euteleostomi</taxon>
        <taxon>Actinopterygii</taxon>
        <taxon>Neopterygii</taxon>
        <taxon>Teleostei</taxon>
        <taxon>Neoteleostei</taxon>
        <taxon>Acanthomorphata</taxon>
        <taxon>Ovalentaria</taxon>
        <taxon>Atherinomorphae</taxon>
        <taxon>Cyprinodontiformes</taxon>
        <taxon>Goodeidae</taxon>
        <taxon>Ilyodon</taxon>
    </lineage>
</organism>
<feature type="chain" id="PRO_5045963835" description="USP domain-containing protein" evidence="2">
    <location>
        <begin position="20"/>
        <end position="487"/>
    </location>
</feature>
<feature type="signal peptide" evidence="2">
    <location>
        <begin position="1"/>
        <end position="19"/>
    </location>
</feature>
<feature type="region of interest" description="Disordered" evidence="1">
    <location>
        <begin position="148"/>
        <end position="172"/>
    </location>
</feature>
<dbReference type="Pfam" id="PF00443">
    <property type="entry name" value="UCH"/>
    <property type="match status" value="1"/>
</dbReference>
<dbReference type="SUPFAM" id="SSF54001">
    <property type="entry name" value="Cysteine proteinases"/>
    <property type="match status" value="1"/>
</dbReference>
<evidence type="ECO:0000259" key="3">
    <source>
        <dbReference type="PROSITE" id="PS50235"/>
    </source>
</evidence>
<keyword evidence="2" id="KW-0732">Signal</keyword>
<dbReference type="PROSITE" id="PS50235">
    <property type="entry name" value="USP_3"/>
    <property type="match status" value="1"/>
</dbReference>
<proteinExistence type="predicted"/>
<dbReference type="PANTHER" id="PTHR24006">
    <property type="entry name" value="UBIQUITIN CARBOXYL-TERMINAL HYDROLASE"/>
    <property type="match status" value="1"/>
</dbReference>
<dbReference type="Gene3D" id="3.90.70.10">
    <property type="entry name" value="Cysteine proteinases"/>
    <property type="match status" value="2"/>
</dbReference>
<name>A0ABV0U358_9TELE</name>
<evidence type="ECO:0000313" key="4">
    <source>
        <dbReference type="EMBL" id="MEQ2239628.1"/>
    </source>
</evidence>
<comment type="caution">
    <text evidence="4">The sequence shown here is derived from an EMBL/GenBank/DDBJ whole genome shotgun (WGS) entry which is preliminary data.</text>
</comment>
<reference evidence="4 5" key="1">
    <citation type="submission" date="2021-06" db="EMBL/GenBank/DDBJ databases">
        <authorList>
            <person name="Palmer J.M."/>
        </authorList>
    </citation>
    <scope>NUCLEOTIDE SEQUENCE [LARGE SCALE GENOMIC DNA]</scope>
    <source>
        <strain evidence="5">if_2019</strain>
        <tissue evidence="4">Muscle</tissue>
    </source>
</reference>
<dbReference type="InterPro" id="IPR050164">
    <property type="entry name" value="Peptidase_C19"/>
</dbReference>
<sequence>MFFIIWFFVGDVISKGVKTICENILGGTDSVEDNKNRSETTANTLTRKTSENRCFVSVPEVKMGLSVTPSSGNRQLHSETTANRLTRKTSENCCFVSFPEVKMDLSVTTSSGNRQLHSETTANRLTRKTSEKRCFVSVPEVKMNLNIAPSSGDRQVNSETTANASPEEDPLQHEMITEVEDSTSSEAEISEHSQISCELDPSMKFCKFSNSFNNCWMNAAMQSILNLRDFRKLAVQNPEEVFGPLSGTPLFASLLLKAVHHPGKYFSPVEIYKVLMEIREIEPSLRLGQQNDIADFLVAILDWLKPCGINTACMLNNIATCEQCKVATPVLSELGPVVFMPNAKPNDTTASLRHRFFLDDSDEKHCNICFSNIKTNIFFSHTDVLALHVQRSTNRVGCKLHVIVCPTIELPLENVTQMYHLSSVICIKTLKPQTNHFYTYVMHGQLAVKADDYQVTTAGRDSGEDIEQNGFIYIYEKGIERQVEVSD</sequence>
<dbReference type="InterPro" id="IPR038765">
    <property type="entry name" value="Papain-like_cys_pep_sf"/>
</dbReference>
<dbReference type="EMBL" id="JAHRIQ010058314">
    <property type="protein sequence ID" value="MEQ2239628.1"/>
    <property type="molecule type" value="Genomic_DNA"/>
</dbReference>
<protein>
    <recommendedName>
        <fullName evidence="3">USP domain-containing protein</fullName>
    </recommendedName>
</protein>
<feature type="domain" description="USP" evidence="3">
    <location>
        <begin position="206"/>
        <end position="478"/>
    </location>
</feature>